<feature type="transmembrane region" description="Helical" evidence="1">
    <location>
        <begin position="7"/>
        <end position="28"/>
    </location>
</feature>
<proteinExistence type="predicted"/>
<protein>
    <recommendedName>
        <fullName evidence="2">CAAX prenyl protease 2/Lysostaphin resistance protein A-like domain-containing protein</fullName>
    </recommendedName>
</protein>
<dbReference type="AlphaFoldDB" id="A0A246GIL6"/>
<evidence type="ECO:0000313" key="3">
    <source>
        <dbReference type="EMBL" id="OWP84075.1"/>
    </source>
</evidence>
<dbReference type="GO" id="GO:0080120">
    <property type="term" value="P:CAAX-box protein maturation"/>
    <property type="evidence" value="ECO:0007669"/>
    <property type="project" value="UniProtKB-ARBA"/>
</dbReference>
<feature type="transmembrane region" description="Helical" evidence="1">
    <location>
        <begin position="204"/>
        <end position="223"/>
    </location>
</feature>
<feature type="transmembrane region" description="Helical" evidence="1">
    <location>
        <begin position="73"/>
        <end position="92"/>
    </location>
</feature>
<feature type="transmembrane region" description="Helical" evidence="1">
    <location>
        <begin position="34"/>
        <end position="52"/>
    </location>
</feature>
<organism evidence="3 4">
    <name type="scientific">Flavobacterium davisii</name>
    <dbReference type="NCBI Taxonomy" id="2906077"/>
    <lineage>
        <taxon>Bacteria</taxon>
        <taxon>Pseudomonadati</taxon>
        <taxon>Bacteroidota</taxon>
        <taxon>Flavobacteriia</taxon>
        <taxon>Flavobacteriales</taxon>
        <taxon>Flavobacteriaceae</taxon>
        <taxon>Flavobacterium</taxon>
    </lineage>
</organism>
<keyword evidence="1" id="KW-0472">Membrane</keyword>
<evidence type="ECO:0000259" key="2">
    <source>
        <dbReference type="Pfam" id="PF02517"/>
    </source>
</evidence>
<dbReference type="GO" id="GO:0004175">
    <property type="term" value="F:endopeptidase activity"/>
    <property type="evidence" value="ECO:0007669"/>
    <property type="project" value="UniProtKB-ARBA"/>
</dbReference>
<dbReference type="RefSeq" id="WP_088392459.1">
    <property type="nucleotide sequence ID" value="NZ_MTCZ01000056.1"/>
</dbReference>
<evidence type="ECO:0000313" key="4">
    <source>
        <dbReference type="Proteomes" id="UP000197768"/>
    </source>
</evidence>
<reference evidence="3 4" key="1">
    <citation type="journal article" date="2017" name="Infect. Genet. Evol.">
        <title>Comparative genome analysis of fish pathogen Flavobacterium columnare reveals extensive sequence diversity within the species.</title>
        <authorList>
            <person name="Kayansamruaj P."/>
            <person name="Dong H.T."/>
            <person name="Hirono I."/>
            <person name="Kondo H."/>
            <person name="Senapin S."/>
            <person name="Rodkhum C."/>
        </authorList>
    </citation>
    <scope>NUCLEOTIDE SEQUENCE [LARGE SCALE GENOMIC DNA]</scope>
    <source>
        <strain evidence="3 4">1215</strain>
    </source>
</reference>
<feature type="transmembrane region" description="Helical" evidence="1">
    <location>
        <begin position="157"/>
        <end position="174"/>
    </location>
</feature>
<sequence>MFKNKPILNFLLYIIFSSIIASPLILLQEKIHKNLLFLFNFIVFGLTFFLLTHFCTKKQESGYLFKKLKFRDLIIPLYVVWFIIFCIEFPLHCYLQIKSDTTDVILIIGALVLAPFIEEFIFRVFLFKQLTSKYSIKFSFIFSTLLFGLIHVNLLQIFFALMIGILLSFIYYKYDNYLMNVILHSVTNLMGLIMGYIVKNFITYQPFIFGINGLVLLFLFYRFKLKDKIISFLKI</sequence>
<feature type="domain" description="CAAX prenyl protease 2/Lysostaphin resistance protein A-like" evidence="2">
    <location>
        <begin position="103"/>
        <end position="190"/>
    </location>
</feature>
<accession>A0A246GIL6</accession>
<feature type="transmembrane region" description="Helical" evidence="1">
    <location>
        <begin position="181"/>
        <end position="198"/>
    </location>
</feature>
<dbReference type="Pfam" id="PF02517">
    <property type="entry name" value="Rce1-like"/>
    <property type="match status" value="1"/>
</dbReference>
<evidence type="ECO:0000256" key="1">
    <source>
        <dbReference type="SAM" id="Phobius"/>
    </source>
</evidence>
<dbReference type="InterPro" id="IPR003675">
    <property type="entry name" value="Rce1/LyrA-like_dom"/>
</dbReference>
<name>A0A246GIL6_9FLAO</name>
<feature type="transmembrane region" description="Helical" evidence="1">
    <location>
        <begin position="104"/>
        <end position="122"/>
    </location>
</feature>
<gene>
    <name evidence="3" type="ORF">BWK59_07165</name>
</gene>
<dbReference type="EMBL" id="MTCZ01000056">
    <property type="protein sequence ID" value="OWP84075.1"/>
    <property type="molecule type" value="Genomic_DNA"/>
</dbReference>
<comment type="caution">
    <text evidence="3">The sequence shown here is derived from an EMBL/GenBank/DDBJ whole genome shotgun (WGS) entry which is preliminary data.</text>
</comment>
<keyword evidence="1" id="KW-0812">Transmembrane</keyword>
<keyword evidence="1" id="KW-1133">Transmembrane helix</keyword>
<dbReference type="Proteomes" id="UP000197768">
    <property type="component" value="Unassembled WGS sequence"/>
</dbReference>